<feature type="transmembrane region" description="Helical" evidence="6">
    <location>
        <begin position="222"/>
        <end position="244"/>
    </location>
</feature>
<accession>A0ABR3T5H3</accession>
<feature type="transmembrane region" description="Helical" evidence="6">
    <location>
        <begin position="173"/>
        <end position="190"/>
    </location>
</feature>
<feature type="transmembrane region" description="Helical" evidence="6">
    <location>
        <begin position="21"/>
        <end position="41"/>
    </location>
</feature>
<dbReference type="InterPro" id="IPR036259">
    <property type="entry name" value="MFS_trans_sf"/>
</dbReference>
<evidence type="ECO:0000256" key="4">
    <source>
        <dbReference type="ARBA" id="ARBA00022989"/>
    </source>
</evidence>
<feature type="transmembrane region" description="Helical" evidence="6">
    <location>
        <begin position="47"/>
        <end position="67"/>
    </location>
</feature>
<proteinExistence type="predicted"/>
<feature type="transmembrane region" description="Helical" evidence="6">
    <location>
        <begin position="290"/>
        <end position="312"/>
    </location>
</feature>
<gene>
    <name evidence="7" type="ORF">SLS56_002185</name>
</gene>
<dbReference type="InterPro" id="IPR011701">
    <property type="entry name" value="MFS"/>
</dbReference>
<keyword evidence="2" id="KW-0813">Transport</keyword>
<dbReference type="PANTHER" id="PTHR43791">
    <property type="entry name" value="PERMEASE-RELATED"/>
    <property type="match status" value="1"/>
</dbReference>
<comment type="subcellular location">
    <subcellularLocation>
        <location evidence="1">Membrane</location>
        <topology evidence="1">Multi-pass membrane protein</topology>
    </subcellularLocation>
</comment>
<name>A0ABR3T5H3_9PEZI</name>
<protein>
    <recommendedName>
        <fullName evidence="9">Major facilitator superfamily transporter</fullName>
    </recommendedName>
</protein>
<dbReference type="Proteomes" id="UP001521116">
    <property type="component" value="Unassembled WGS sequence"/>
</dbReference>
<organism evidence="7 8">
    <name type="scientific">Neofusicoccum ribis</name>
    <dbReference type="NCBI Taxonomy" id="45134"/>
    <lineage>
        <taxon>Eukaryota</taxon>
        <taxon>Fungi</taxon>
        <taxon>Dikarya</taxon>
        <taxon>Ascomycota</taxon>
        <taxon>Pezizomycotina</taxon>
        <taxon>Dothideomycetes</taxon>
        <taxon>Dothideomycetes incertae sedis</taxon>
        <taxon>Botryosphaeriales</taxon>
        <taxon>Botryosphaeriaceae</taxon>
        <taxon>Neofusicoccum</taxon>
    </lineage>
</organism>
<reference evidence="7 8" key="1">
    <citation type="submission" date="2024-02" db="EMBL/GenBank/DDBJ databases">
        <title>De novo assembly and annotation of 12 fungi associated with fruit tree decline syndrome in Ontario, Canada.</title>
        <authorList>
            <person name="Sulman M."/>
            <person name="Ellouze W."/>
            <person name="Ilyukhin E."/>
        </authorList>
    </citation>
    <scope>NUCLEOTIDE SEQUENCE [LARGE SCALE GENOMIC DNA]</scope>
    <source>
        <strain evidence="7 8">M1-105</strain>
    </source>
</reference>
<keyword evidence="4 6" id="KW-1133">Transmembrane helix</keyword>
<evidence type="ECO:0000256" key="2">
    <source>
        <dbReference type="ARBA" id="ARBA00022448"/>
    </source>
</evidence>
<evidence type="ECO:0000256" key="5">
    <source>
        <dbReference type="ARBA" id="ARBA00023136"/>
    </source>
</evidence>
<evidence type="ECO:0000313" key="8">
    <source>
        <dbReference type="Proteomes" id="UP001521116"/>
    </source>
</evidence>
<feature type="transmembrane region" description="Helical" evidence="6">
    <location>
        <begin position="197"/>
        <end position="216"/>
    </location>
</feature>
<dbReference type="Gene3D" id="1.20.1250.20">
    <property type="entry name" value="MFS general substrate transporter like domains"/>
    <property type="match status" value="2"/>
</dbReference>
<dbReference type="PANTHER" id="PTHR43791:SF53">
    <property type="entry name" value="MAJOR FACILITATOR SUPERFAMILY (MFS) PROFILE DOMAIN-CONTAINING PROTEIN"/>
    <property type="match status" value="1"/>
</dbReference>
<evidence type="ECO:0000313" key="7">
    <source>
        <dbReference type="EMBL" id="KAL1634783.1"/>
    </source>
</evidence>
<feature type="transmembrane region" description="Helical" evidence="6">
    <location>
        <begin position="256"/>
        <end position="278"/>
    </location>
</feature>
<dbReference type="SUPFAM" id="SSF103473">
    <property type="entry name" value="MFS general substrate transporter"/>
    <property type="match status" value="1"/>
</dbReference>
<dbReference type="EMBL" id="JAJVDC020000014">
    <property type="protein sequence ID" value="KAL1634783.1"/>
    <property type="molecule type" value="Genomic_DNA"/>
</dbReference>
<feature type="transmembrane region" description="Helical" evidence="6">
    <location>
        <begin position="116"/>
        <end position="136"/>
    </location>
</feature>
<evidence type="ECO:0000256" key="1">
    <source>
        <dbReference type="ARBA" id="ARBA00004141"/>
    </source>
</evidence>
<keyword evidence="3 6" id="KW-0812">Transmembrane</keyword>
<sequence length="348" mass="38651">MPGIAFYLSCFYRRQELLFRIGIFVSAASMAGAFGGLLATGLSWRNIFFFEGLITMILGVVSPWLMATKPEECSFLTERERFIAAERLYLEHKANPNEKVQMHHIKMAIFNVNNNVCALGFFLINITVQSISLFMVRTRPQACRRLQDLTNPFKPTLLADLGWTATKAQLHTVPPYVLACLVAILVAFVSDRTRQRGMWLALFAPIGIIGFAVLRADVSANIKYMAVFFVTIGAFPGGPAFLSWGLNNSAGPAVRAVAGAYIPSVGTLGAVVATWTYLPRDAPRYPIGHSINLAAQALALFLALFGIAYIVWENRQRAQGKRDHRVEGKSDEEVADLGYRHPEFRYIP</sequence>
<dbReference type="Pfam" id="PF07690">
    <property type="entry name" value="MFS_1"/>
    <property type="match status" value="1"/>
</dbReference>
<keyword evidence="8" id="KW-1185">Reference proteome</keyword>
<evidence type="ECO:0000256" key="3">
    <source>
        <dbReference type="ARBA" id="ARBA00022692"/>
    </source>
</evidence>
<keyword evidence="5 6" id="KW-0472">Membrane</keyword>
<comment type="caution">
    <text evidence="7">The sequence shown here is derived from an EMBL/GenBank/DDBJ whole genome shotgun (WGS) entry which is preliminary data.</text>
</comment>
<evidence type="ECO:0000256" key="6">
    <source>
        <dbReference type="SAM" id="Phobius"/>
    </source>
</evidence>
<evidence type="ECO:0008006" key="9">
    <source>
        <dbReference type="Google" id="ProtNLM"/>
    </source>
</evidence>